<reference evidence="8 9" key="1">
    <citation type="submission" date="2015-09" db="EMBL/GenBank/DDBJ databases">
        <authorList>
            <consortium name="Pathogen Informatics"/>
        </authorList>
    </citation>
    <scope>NUCLEOTIDE SEQUENCE [LARGE SCALE GENOMIC DNA]</scope>
    <source>
        <strain evidence="8 9">2789STDY5834968</strain>
    </source>
</reference>
<evidence type="ECO:0000313" key="8">
    <source>
        <dbReference type="EMBL" id="CUN13641.1"/>
    </source>
</evidence>
<evidence type="ECO:0000256" key="5">
    <source>
        <dbReference type="ARBA" id="ARBA00022840"/>
    </source>
</evidence>
<proteinExistence type="inferred from homology"/>
<dbReference type="SUPFAM" id="SSF53613">
    <property type="entry name" value="Ribokinase-like"/>
    <property type="match status" value="1"/>
</dbReference>
<dbReference type="OrthoDB" id="9813569at2"/>
<dbReference type="CDD" id="cd01167">
    <property type="entry name" value="bac_FRK"/>
    <property type="match status" value="1"/>
</dbReference>
<organism evidence="8 9">
    <name type="scientific">Agathobacter rectalis</name>
    <dbReference type="NCBI Taxonomy" id="39491"/>
    <lineage>
        <taxon>Bacteria</taxon>
        <taxon>Bacillati</taxon>
        <taxon>Bacillota</taxon>
        <taxon>Clostridia</taxon>
        <taxon>Lachnospirales</taxon>
        <taxon>Lachnospiraceae</taxon>
        <taxon>Agathobacter</taxon>
    </lineage>
</organism>
<evidence type="ECO:0000256" key="3">
    <source>
        <dbReference type="ARBA" id="ARBA00022741"/>
    </source>
</evidence>
<dbReference type="PANTHER" id="PTHR43085:SF1">
    <property type="entry name" value="PSEUDOURIDINE KINASE-RELATED"/>
    <property type="match status" value="1"/>
</dbReference>
<dbReference type="EMBL" id="CYXM01000010">
    <property type="protein sequence ID" value="CUN13641.1"/>
    <property type="molecule type" value="Genomic_DNA"/>
</dbReference>
<dbReference type="Gene3D" id="3.40.1190.20">
    <property type="match status" value="1"/>
</dbReference>
<dbReference type="InterPro" id="IPR050306">
    <property type="entry name" value="PfkB_Carbo_kinase"/>
</dbReference>
<keyword evidence="3" id="KW-0547">Nucleotide-binding</keyword>
<dbReference type="GO" id="GO:0047590">
    <property type="term" value="F:5-dehydro-2-deoxygluconokinase activity"/>
    <property type="evidence" value="ECO:0007669"/>
    <property type="project" value="UniProtKB-EC"/>
</dbReference>
<dbReference type="RefSeq" id="WP_055238278.1">
    <property type="nucleotide sequence ID" value="NZ_CYXM01000010.1"/>
</dbReference>
<dbReference type="InterPro" id="IPR002139">
    <property type="entry name" value="Ribo/fructo_kinase"/>
</dbReference>
<dbReference type="PANTHER" id="PTHR43085">
    <property type="entry name" value="HEXOKINASE FAMILY MEMBER"/>
    <property type="match status" value="1"/>
</dbReference>
<feature type="domain" description="Carbohydrate kinase PfkB" evidence="7">
    <location>
        <begin position="7"/>
        <end position="310"/>
    </location>
</feature>
<dbReference type="GO" id="GO:0005524">
    <property type="term" value="F:ATP binding"/>
    <property type="evidence" value="ECO:0007669"/>
    <property type="project" value="UniProtKB-KW"/>
</dbReference>
<dbReference type="InterPro" id="IPR011611">
    <property type="entry name" value="PfkB_dom"/>
</dbReference>
<dbReference type="GO" id="GO:0008865">
    <property type="term" value="F:fructokinase activity"/>
    <property type="evidence" value="ECO:0007669"/>
    <property type="project" value="UniProtKB-ARBA"/>
</dbReference>
<sequence length="322" mass="35277">MEKEYDIVAMGELLIDFTPAGVSETGMCLYERNPGGAPVNMLTAAAKAGLRTAFIGKVGNDMHGKFLIEAVENQNINSDGIILDDNVFTTLAFVNLTKDGERSFAFARKPGADTMIGYKEVDTQILQNTKVFHVGSLSLTDEPARSTTFQAVKCAKNAGAVISYDPNYRAPLWNNEKTAIERMRSMLPFADMIKLSDEETALLTPYENPDEAANYLLDHGIKIVAVTLGKEGVLICNRKDHQKVSGFSSQVVDTTGAGDSFWGGFMSQFVKSKLNPEDCSMEELKKFARYGNAVASLCIEKKGGILSIPEEKETFKRIQLSV</sequence>
<evidence type="ECO:0000256" key="4">
    <source>
        <dbReference type="ARBA" id="ARBA00022777"/>
    </source>
</evidence>
<name>A0A173UFB0_9FIRM</name>
<comment type="similarity">
    <text evidence="1 6">Belongs to the carbohydrate kinase PfkB family.</text>
</comment>
<evidence type="ECO:0000256" key="2">
    <source>
        <dbReference type="ARBA" id="ARBA00022679"/>
    </source>
</evidence>
<dbReference type="Pfam" id="PF00294">
    <property type="entry name" value="PfkB"/>
    <property type="match status" value="1"/>
</dbReference>
<accession>A0A173UFB0</accession>
<protein>
    <submittedName>
        <fullName evidence="8">5-dehydro-2-deoxygluconokinase</fullName>
        <ecNumber evidence="8">2.7.1.92</ecNumber>
    </submittedName>
</protein>
<dbReference type="GO" id="GO:0006000">
    <property type="term" value="P:fructose metabolic process"/>
    <property type="evidence" value="ECO:0007669"/>
    <property type="project" value="UniProtKB-ARBA"/>
</dbReference>
<gene>
    <name evidence="8" type="primary">iolC_2</name>
    <name evidence="8" type="ORF">ERS852580_02147</name>
</gene>
<evidence type="ECO:0000256" key="6">
    <source>
        <dbReference type="RuleBase" id="RU003704"/>
    </source>
</evidence>
<keyword evidence="2 6" id="KW-0808">Transferase</keyword>
<evidence type="ECO:0000256" key="1">
    <source>
        <dbReference type="ARBA" id="ARBA00010688"/>
    </source>
</evidence>
<dbReference type="InterPro" id="IPR029056">
    <property type="entry name" value="Ribokinase-like"/>
</dbReference>
<keyword evidence="5" id="KW-0067">ATP-binding</keyword>
<dbReference type="InterPro" id="IPR002173">
    <property type="entry name" value="Carboh/pur_kinase_PfkB_CS"/>
</dbReference>
<keyword evidence="4 6" id="KW-0418">Kinase</keyword>
<dbReference type="PRINTS" id="PR00990">
    <property type="entry name" value="RIBOKINASE"/>
</dbReference>
<dbReference type="EC" id="2.7.1.92" evidence="8"/>
<dbReference type="Proteomes" id="UP000095673">
    <property type="component" value="Unassembled WGS sequence"/>
</dbReference>
<evidence type="ECO:0000259" key="7">
    <source>
        <dbReference type="Pfam" id="PF00294"/>
    </source>
</evidence>
<dbReference type="AlphaFoldDB" id="A0A173UFB0"/>
<evidence type="ECO:0000313" key="9">
    <source>
        <dbReference type="Proteomes" id="UP000095673"/>
    </source>
</evidence>
<dbReference type="PROSITE" id="PS00584">
    <property type="entry name" value="PFKB_KINASES_2"/>
    <property type="match status" value="1"/>
</dbReference>